<dbReference type="Gene3D" id="2.20.25.240">
    <property type="match status" value="1"/>
</dbReference>
<comment type="caution">
    <text evidence="6">The sequence shown here is derived from an EMBL/GenBank/DDBJ whole genome shotgun (WGS) entry which is preliminary data.</text>
</comment>
<dbReference type="InterPro" id="IPR018289">
    <property type="entry name" value="MULE_transposase_dom"/>
</dbReference>
<dbReference type="InterPro" id="IPR007588">
    <property type="entry name" value="Znf_FLYWCH"/>
</dbReference>
<dbReference type="GO" id="GO:0003700">
    <property type="term" value="F:DNA-binding transcription factor activity"/>
    <property type="evidence" value="ECO:0007669"/>
    <property type="project" value="TreeGrafter"/>
</dbReference>
<keyword evidence="3" id="KW-0862">Zinc</keyword>
<proteinExistence type="predicted"/>
<evidence type="ECO:0000256" key="2">
    <source>
        <dbReference type="ARBA" id="ARBA00022771"/>
    </source>
</evidence>
<dbReference type="EMBL" id="VYZN01000001">
    <property type="protein sequence ID" value="KAE9545462.1"/>
    <property type="molecule type" value="Genomic_DNA"/>
</dbReference>
<name>A0A6G0UAX1_APHGL</name>
<dbReference type="AlphaFoldDB" id="A0A6G0UAX1"/>
<feature type="domain" description="FLYWCH-type" evidence="4">
    <location>
        <begin position="7"/>
        <end position="64"/>
    </location>
</feature>
<reference evidence="6 7" key="1">
    <citation type="submission" date="2019-08" db="EMBL/GenBank/DDBJ databases">
        <title>The genome of the soybean aphid Biotype 1, its phylome, world population structure and adaptation to the North American continent.</title>
        <authorList>
            <person name="Giordano R."/>
            <person name="Donthu R.K."/>
            <person name="Hernandez A.G."/>
            <person name="Wright C.L."/>
            <person name="Zimin A.V."/>
        </authorList>
    </citation>
    <scope>NUCLEOTIDE SEQUENCE [LARGE SCALE GENOMIC DNA]</scope>
    <source>
        <tissue evidence="6">Whole aphids</tissue>
    </source>
</reference>
<dbReference type="GO" id="GO:0045892">
    <property type="term" value="P:negative regulation of DNA-templated transcription"/>
    <property type="evidence" value="ECO:0007669"/>
    <property type="project" value="TreeGrafter"/>
</dbReference>
<dbReference type="Pfam" id="PF10551">
    <property type="entry name" value="MULE"/>
    <property type="match status" value="1"/>
</dbReference>
<evidence type="ECO:0000259" key="5">
    <source>
        <dbReference type="Pfam" id="PF10551"/>
    </source>
</evidence>
<dbReference type="GO" id="GO:0043565">
    <property type="term" value="F:sequence-specific DNA binding"/>
    <property type="evidence" value="ECO:0007669"/>
    <property type="project" value="TreeGrafter"/>
</dbReference>
<dbReference type="GO" id="GO:0008270">
    <property type="term" value="F:zinc ion binding"/>
    <property type="evidence" value="ECO:0007669"/>
    <property type="project" value="UniProtKB-KW"/>
</dbReference>
<evidence type="ECO:0000313" key="7">
    <source>
        <dbReference type="Proteomes" id="UP000475862"/>
    </source>
</evidence>
<evidence type="ECO:0008006" key="8">
    <source>
        <dbReference type="Google" id="ProtNLM"/>
    </source>
</evidence>
<organism evidence="6 7">
    <name type="scientific">Aphis glycines</name>
    <name type="common">Soybean aphid</name>
    <dbReference type="NCBI Taxonomy" id="307491"/>
    <lineage>
        <taxon>Eukaryota</taxon>
        <taxon>Metazoa</taxon>
        <taxon>Ecdysozoa</taxon>
        <taxon>Arthropoda</taxon>
        <taxon>Hexapoda</taxon>
        <taxon>Insecta</taxon>
        <taxon>Pterygota</taxon>
        <taxon>Neoptera</taxon>
        <taxon>Paraneoptera</taxon>
        <taxon>Hemiptera</taxon>
        <taxon>Sternorrhyncha</taxon>
        <taxon>Aphidomorpha</taxon>
        <taxon>Aphidoidea</taxon>
        <taxon>Aphididae</taxon>
        <taxon>Aphidini</taxon>
        <taxon>Aphis</taxon>
        <taxon>Aphis</taxon>
    </lineage>
</organism>
<evidence type="ECO:0000313" key="6">
    <source>
        <dbReference type="EMBL" id="KAE9545462.1"/>
    </source>
</evidence>
<dbReference type="OrthoDB" id="6625241at2759"/>
<evidence type="ECO:0000256" key="3">
    <source>
        <dbReference type="ARBA" id="ARBA00022833"/>
    </source>
</evidence>
<keyword evidence="7" id="KW-1185">Reference proteome</keyword>
<dbReference type="PANTHER" id="PTHR37975:SF3">
    <property type="entry name" value="FLYWCH TRANSCRIPTION FACTOR 3"/>
    <property type="match status" value="1"/>
</dbReference>
<dbReference type="GO" id="GO:0005634">
    <property type="term" value="C:nucleus"/>
    <property type="evidence" value="ECO:0007669"/>
    <property type="project" value="TreeGrafter"/>
</dbReference>
<dbReference type="InterPro" id="IPR052887">
    <property type="entry name" value="FLYWCH-type_ZF"/>
</dbReference>
<feature type="domain" description="MULE transposase" evidence="5">
    <location>
        <begin position="179"/>
        <end position="268"/>
    </location>
</feature>
<evidence type="ECO:0000259" key="4">
    <source>
        <dbReference type="Pfam" id="PF04500"/>
    </source>
</evidence>
<keyword evidence="1" id="KW-0479">Metal-binding</keyword>
<dbReference type="PANTHER" id="PTHR37975">
    <property type="entry name" value="FLYWCH ZINC FINGER TRANSCRIPTION FACTOR HOMOLOG"/>
    <property type="match status" value="1"/>
</dbReference>
<dbReference type="Proteomes" id="UP000475862">
    <property type="component" value="Unassembled WGS sequence"/>
</dbReference>
<gene>
    <name evidence="6" type="ORF">AGLY_001005</name>
</gene>
<sequence>MASVETIRRRNVFVDNGFMFIFDAFSADGKKRFWRCRKRNICKSRIHTNVDDLTVLKRINEHSHDSDAAAVEAEVAVTKIKIRSQQTLESTSIVLNKWYANVHLCIKEKIRRIRQQIVKAPSAPKDLISLIIPEAYTIYSPSESVNEKFLLDDSGPGLDRILIFGRLSSLDILERSKIWFCDGTFKIAPPLFTQVHVILAKDIGDVHPIIYALLPNKQAKTYQQLFHRLKQLKPDFISCDFENAAIISMKESFPNAQINGCLYHLTKNFRLKMCSLGLTSNYNSNADFALSVKMITALAFVKIEDIDKAVDELAEYLPDELQDLLDWFEF</sequence>
<accession>A0A6G0UAX1</accession>
<protein>
    <recommendedName>
        <fullName evidence="8">FLYWCH-type domain-containing protein</fullName>
    </recommendedName>
</protein>
<evidence type="ECO:0000256" key="1">
    <source>
        <dbReference type="ARBA" id="ARBA00022723"/>
    </source>
</evidence>
<keyword evidence="2" id="KW-0863">Zinc-finger</keyword>
<dbReference type="Pfam" id="PF04500">
    <property type="entry name" value="FLYWCH"/>
    <property type="match status" value="1"/>
</dbReference>